<dbReference type="GO" id="GO:0016740">
    <property type="term" value="F:transferase activity"/>
    <property type="evidence" value="ECO:0007669"/>
    <property type="project" value="UniProtKB-KW"/>
</dbReference>
<dbReference type="InterPro" id="IPR001173">
    <property type="entry name" value="Glyco_trans_2-like"/>
</dbReference>
<dbReference type="OrthoDB" id="9802649at2"/>
<keyword evidence="3" id="KW-1185">Reference proteome</keyword>
<dbReference type="STRING" id="28066.RF819_07750"/>
<dbReference type="Pfam" id="PF00535">
    <property type="entry name" value="Glycos_transf_2"/>
    <property type="match status" value="1"/>
</dbReference>
<evidence type="ECO:0000259" key="1">
    <source>
        <dbReference type="Pfam" id="PF00535"/>
    </source>
</evidence>
<name>A0A1T1ARB2_RHOFE</name>
<proteinExistence type="predicted"/>
<comment type="caution">
    <text evidence="2">The sequence shown here is derived from an EMBL/GenBank/DDBJ whole genome shotgun (WGS) entry which is preliminary data.</text>
</comment>
<dbReference type="InterPro" id="IPR050834">
    <property type="entry name" value="Glycosyltransf_2"/>
</dbReference>
<feature type="domain" description="Glycosyltransferase 2-like" evidence="1">
    <location>
        <begin position="3"/>
        <end position="159"/>
    </location>
</feature>
<dbReference type="RefSeq" id="WP_078364452.1">
    <property type="nucleotide sequence ID" value="NZ_MTJN01000002.1"/>
</dbReference>
<evidence type="ECO:0000313" key="2">
    <source>
        <dbReference type="EMBL" id="OOV06636.1"/>
    </source>
</evidence>
<accession>A0A1T1ARB2</accession>
<dbReference type="PANTHER" id="PTHR43685:SF11">
    <property type="entry name" value="GLYCOSYLTRANSFERASE TAGX-RELATED"/>
    <property type="match status" value="1"/>
</dbReference>
<dbReference type="EMBL" id="MTJN01000002">
    <property type="protein sequence ID" value="OOV06636.1"/>
    <property type="molecule type" value="Genomic_DNA"/>
</dbReference>
<sequence length="236" mass="26382">MISVCLATYNGGRYVGEQLHSVLMQLGPDDEVVVSDDGSTDNTLAEIARLNDPRLRLLTNSGQTGVIPNFERVLRAARGDTIFLCDQDDVWLPHKVNRCLAVLSECVLVVTDCAVVNSELTTIAPSFFSLRRSGPGLLRNLWKNSYLGCCMAMRRSVLDAALPFPAHIAMHDWWIGLVAERVGAVHFLDETLSLYRRHGGNASQATMHSTASLMMQLRWRLDMALYLLTQPFRHLR</sequence>
<keyword evidence="2" id="KW-0808">Transferase</keyword>
<dbReference type="InterPro" id="IPR029044">
    <property type="entry name" value="Nucleotide-diphossugar_trans"/>
</dbReference>
<dbReference type="CDD" id="cd04196">
    <property type="entry name" value="GT_2_like_d"/>
    <property type="match status" value="1"/>
</dbReference>
<reference evidence="2 3" key="1">
    <citation type="submission" date="2017-01" db="EMBL/GenBank/DDBJ databases">
        <title>Genome sequencing of Rhodoferax fermentans JCM 7819.</title>
        <authorList>
            <person name="Kim Y.J."/>
            <person name="Farh M.E.-A."/>
            <person name="Yang D.-C."/>
        </authorList>
    </citation>
    <scope>NUCLEOTIDE SEQUENCE [LARGE SCALE GENOMIC DNA]</scope>
    <source>
        <strain evidence="2 3">JCM 7819</strain>
    </source>
</reference>
<evidence type="ECO:0000313" key="3">
    <source>
        <dbReference type="Proteomes" id="UP000190750"/>
    </source>
</evidence>
<dbReference type="AlphaFoldDB" id="A0A1T1ARB2"/>
<gene>
    <name evidence="2" type="ORF">RF819_07750</name>
</gene>
<organism evidence="2 3">
    <name type="scientific">Rhodoferax fermentans</name>
    <dbReference type="NCBI Taxonomy" id="28066"/>
    <lineage>
        <taxon>Bacteria</taxon>
        <taxon>Pseudomonadati</taxon>
        <taxon>Pseudomonadota</taxon>
        <taxon>Betaproteobacteria</taxon>
        <taxon>Burkholderiales</taxon>
        <taxon>Comamonadaceae</taxon>
        <taxon>Rhodoferax</taxon>
    </lineage>
</organism>
<dbReference type="SUPFAM" id="SSF53448">
    <property type="entry name" value="Nucleotide-diphospho-sugar transferases"/>
    <property type="match status" value="1"/>
</dbReference>
<dbReference type="Gene3D" id="3.90.550.10">
    <property type="entry name" value="Spore Coat Polysaccharide Biosynthesis Protein SpsA, Chain A"/>
    <property type="match status" value="1"/>
</dbReference>
<dbReference type="Proteomes" id="UP000190750">
    <property type="component" value="Unassembled WGS sequence"/>
</dbReference>
<dbReference type="PANTHER" id="PTHR43685">
    <property type="entry name" value="GLYCOSYLTRANSFERASE"/>
    <property type="match status" value="1"/>
</dbReference>
<protein>
    <submittedName>
        <fullName evidence="2">Alpha-L-Rha alpha-1,3-L-rhamnosyltransferase</fullName>
    </submittedName>
</protein>